<proteinExistence type="predicted"/>
<organism evidence="1 2">
    <name type="scientific">Corchorus olitorius</name>
    <dbReference type="NCBI Taxonomy" id="93759"/>
    <lineage>
        <taxon>Eukaryota</taxon>
        <taxon>Viridiplantae</taxon>
        <taxon>Streptophyta</taxon>
        <taxon>Embryophyta</taxon>
        <taxon>Tracheophyta</taxon>
        <taxon>Spermatophyta</taxon>
        <taxon>Magnoliopsida</taxon>
        <taxon>eudicotyledons</taxon>
        <taxon>Gunneridae</taxon>
        <taxon>Pentapetalae</taxon>
        <taxon>rosids</taxon>
        <taxon>malvids</taxon>
        <taxon>Malvales</taxon>
        <taxon>Malvaceae</taxon>
        <taxon>Grewioideae</taxon>
        <taxon>Apeibeae</taxon>
        <taxon>Corchorus</taxon>
    </lineage>
</organism>
<sequence length="90" mass="10700">MILTEELNYKEVSHEYGSEVEPLSWDESESQEDVSSDFRLLEYTKMYDRDTFVALIAELPDCVEAFMEHKSKNPRLVELEHEDWKTRSHS</sequence>
<protein>
    <submittedName>
        <fullName evidence="1">Uncharacterized protein</fullName>
    </submittedName>
</protein>
<evidence type="ECO:0000313" key="1">
    <source>
        <dbReference type="EMBL" id="OMO78474.1"/>
    </source>
</evidence>
<dbReference type="EMBL" id="AWUE01018750">
    <property type="protein sequence ID" value="OMO78474.1"/>
    <property type="molecule type" value="Genomic_DNA"/>
</dbReference>
<dbReference type="AlphaFoldDB" id="A0A1R3I7D1"/>
<dbReference type="Proteomes" id="UP000187203">
    <property type="component" value="Unassembled WGS sequence"/>
</dbReference>
<reference evidence="2" key="1">
    <citation type="submission" date="2013-09" db="EMBL/GenBank/DDBJ databases">
        <title>Corchorus olitorius genome sequencing.</title>
        <authorList>
            <person name="Alam M."/>
            <person name="Haque M.S."/>
            <person name="Islam M.S."/>
            <person name="Emdad E.M."/>
            <person name="Islam M.M."/>
            <person name="Ahmed B."/>
            <person name="Halim A."/>
            <person name="Hossen Q.M.M."/>
            <person name="Hossain M.Z."/>
            <person name="Ahmed R."/>
            <person name="Khan M.M."/>
            <person name="Islam R."/>
            <person name="Rashid M.M."/>
            <person name="Khan S.A."/>
            <person name="Rahman M.S."/>
            <person name="Alam M."/>
            <person name="Yahiya A.S."/>
            <person name="Khan M.S."/>
            <person name="Azam M.S."/>
            <person name="Haque T."/>
            <person name="Lashkar M.Z.H."/>
            <person name="Akhand A.I."/>
            <person name="Morshed G."/>
            <person name="Roy S."/>
            <person name="Uddin K.S."/>
            <person name="Rabeya T."/>
            <person name="Hossain A.S."/>
            <person name="Chowdhury A."/>
            <person name="Snigdha A.R."/>
            <person name="Mortoza M.S."/>
            <person name="Matin S.A."/>
            <person name="Hoque S.M.E."/>
            <person name="Islam M.K."/>
            <person name="Roy D.K."/>
            <person name="Haider R."/>
            <person name="Moosa M.M."/>
            <person name="Elias S.M."/>
            <person name="Hasan A.M."/>
            <person name="Jahan S."/>
            <person name="Shafiuddin M."/>
            <person name="Mahmood N."/>
            <person name="Shommy N.S."/>
        </authorList>
    </citation>
    <scope>NUCLEOTIDE SEQUENCE [LARGE SCALE GENOMIC DNA]</scope>
    <source>
        <strain evidence="2">cv. O-4</strain>
    </source>
</reference>
<gene>
    <name evidence="1" type="ORF">COLO4_24741</name>
</gene>
<keyword evidence="2" id="KW-1185">Reference proteome</keyword>
<name>A0A1R3I7D1_9ROSI</name>
<evidence type="ECO:0000313" key="2">
    <source>
        <dbReference type="Proteomes" id="UP000187203"/>
    </source>
</evidence>
<accession>A0A1R3I7D1</accession>
<comment type="caution">
    <text evidence="1">The sequence shown here is derived from an EMBL/GenBank/DDBJ whole genome shotgun (WGS) entry which is preliminary data.</text>
</comment>